<evidence type="ECO:0000313" key="1">
    <source>
        <dbReference type="EMBL" id="KAJ6238028.1"/>
    </source>
</evidence>
<dbReference type="Proteomes" id="UP001150062">
    <property type="component" value="Unassembled WGS sequence"/>
</dbReference>
<sequence>MYLSDDRNSSEQGVQILSGSVIADSGDNNNQVFHEQTILLLQYLQSLTLRKNEKIKLLNEEKASKKEFQELRLK</sequence>
<evidence type="ECO:0000313" key="2">
    <source>
        <dbReference type="Proteomes" id="UP001150062"/>
    </source>
</evidence>
<accession>A0ABQ8XZK1</accession>
<protein>
    <submittedName>
        <fullName evidence="1">Uncharacterized protein</fullName>
    </submittedName>
</protein>
<comment type="caution">
    <text evidence="1">The sequence shown here is derived from an EMBL/GenBank/DDBJ whole genome shotgun (WGS) entry which is preliminary data.</text>
</comment>
<gene>
    <name evidence="1" type="ORF">M0813_03261</name>
</gene>
<organism evidence="1 2">
    <name type="scientific">Anaeramoeba flamelloides</name>
    <dbReference type="NCBI Taxonomy" id="1746091"/>
    <lineage>
        <taxon>Eukaryota</taxon>
        <taxon>Metamonada</taxon>
        <taxon>Anaeramoebidae</taxon>
        <taxon>Anaeramoeba</taxon>
    </lineage>
</organism>
<reference evidence="1" key="1">
    <citation type="submission" date="2022-08" db="EMBL/GenBank/DDBJ databases">
        <title>Novel sulfate-reducing endosymbionts in the free-living metamonad Anaeramoeba.</title>
        <authorList>
            <person name="Jerlstrom-Hultqvist J."/>
            <person name="Cepicka I."/>
            <person name="Gallot-Lavallee L."/>
            <person name="Salas-Leiva D."/>
            <person name="Curtis B.A."/>
            <person name="Zahonova K."/>
            <person name="Pipaliya S."/>
            <person name="Dacks J."/>
            <person name="Roger A.J."/>
        </authorList>
    </citation>
    <scope>NUCLEOTIDE SEQUENCE</scope>
    <source>
        <strain evidence="1">Schooner1</strain>
    </source>
</reference>
<name>A0ABQ8XZK1_9EUKA</name>
<proteinExistence type="predicted"/>
<dbReference type="EMBL" id="JAOAOG010000234">
    <property type="protein sequence ID" value="KAJ6238028.1"/>
    <property type="molecule type" value="Genomic_DNA"/>
</dbReference>
<keyword evidence="2" id="KW-1185">Reference proteome</keyword>